<dbReference type="SMART" id="SM00726">
    <property type="entry name" value="UIM"/>
    <property type="match status" value="2"/>
</dbReference>
<protein>
    <recommendedName>
        <fullName evidence="7">ENTH domain-containing protein</fullName>
    </recommendedName>
</protein>
<dbReference type="InterPro" id="IPR013809">
    <property type="entry name" value="ENTH"/>
</dbReference>
<dbReference type="GO" id="GO:0007015">
    <property type="term" value="P:actin filament organization"/>
    <property type="evidence" value="ECO:0007669"/>
    <property type="project" value="TreeGrafter"/>
</dbReference>
<feature type="compositionally biased region" description="Polar residues" evidence="6">
    <location>
        <begin position="390"/>
        <end position="404"/>
    </location>
</feature>
<dbReference type="InterPro" id="IPR008942">
    <property type="entry name" value="ENTH_VHS"/>
</dbReference>
<evidence type="ECO:0000256" key="1">
    <source>
        <dbReference type="ARBA" id="ARBA00004496"/>
    </source>
</evidence>
<feature type="compositionally biased region" description="Basic and acidic residues" evidence="6">
    <location>
        <begin position="186"/>
        <end position="195"/>
    </location>
</feature>
<reference evidence="9" key="2">
    <citation type="submission" date="2015-01" db="EMBL/GenBank/DDBJ databases">
        <title>Evolutionary Origins and Diversification of the Mycorrhizal Mutualists.</title>
        <authorList>
            <consortium name="DOE Joint Genome Institute"/>
            <consortium name="Mycorrhizal Genomics Consortium"/>
            <person name="Kohler A."/>
            <person name="Kuo A."/>
            <person name="Nagy L.G."/>
            <person name="Floudas D."/>
            <person name="Copeland A."/>
            <person name="Barry K.W."/>
            <person name="Cichocki N."/>
            <person name="Veneault-Fourrey C."/>
            <person name="LaButti K."/>
            <person name="Lindquist E.A."/>
            <person name="Lipzen A."/>
            <person name="Lundell T."/>
            <person name="Morin E."/>
            <person name="Murat C."/>
            <person name="Riley R."/>
            <person name="Ohm R."/>
            <person name="Sun H."/>
            <person name="Tunlid A."/>
            <person name="Henrissat B."/>
            <person name="Grigoriev I.V."/>
            <person name="Hibbett D.S."/>
            <person name="Martin F."/>
        </authorList>
    </citation>
    <scope>NUCLEOTIDE SEQUENCE [LARGE SCALE GENOMIC DNA]</scope>
    <source>
        <strain evidence="9">Foug A</strain>
    </source>
</reference>
<organism evidence="8 9">
    <name type="scientific">Scleroderma citrinum Foug A</name>
    <dbReference type="NCBI Taxonomy" id="1036808"/>
    <lineage>
        <taxon>Eukaryota</taxon>
        <taxon>Fungi</taxon>
        <taxon>Dikarya</taxon>
        <taxon>Basidiomycota</taxon>
        <taxon>Agaricomycotina</taxon>
        <taxon>Agaricomycetes</taxon>
        <taxon>Agaricomycetidae</taxon>
        <taxon>Boletales</taxon>
        <taxon>Sclerodermatineae</taxon>
        <taxon>Sclerodermataceae</taxon>
        <taxon>Scleroderma</taxon>
    </lineage>
</organism>
<dbReference type="Pfam" id="PF01417">
    <property type="entry name" value="ENTH"/>
    <property type="match status" value="1"/>
</dbReference>
<dbReference type="GO" id="GO:0005543">
    <property type="term" value="F:phospholipid binding"/>
    <property type="evidence" value="ECO:0007669"/>
    <property type="project" value="TreeGrafter"/>
</dbReference>
<reference evidence="8 9" key="1">
    <citation type="submission" date="2014-04" db="EMBL/GenBank/DDBJ databases">
        <authorList>
            <consortium name="DOE Joint Genome Institute"/>
            <person name="Kuo A."/>
            <person name="Kohler A."/>
            <person name="Nagy L.G."/>
            <person name="Floudas D."/>
            <person name="Copeland A."/>
            <person name="Barry K.W."/>
            <person name="Cichocki N."/>
            <person name="Veneault-Fourrey C."/>
            <person name="LaButti K."/>
            <person name="Lindquist E.A."/>
            <person name="Lipzen A."/>
            <person name="Lundell T."/>
            <person name="Morin E."/>
            <person name="Murat C."/>
            <person name="Sun H."/>
            <person name="Tunlid A."/>
            <person name="Henrissat B."/>
            <person name="Grigoriev I.V."/>
            <person name="Hibbett D.S."/>
            <person name="Martin F."/>
            <person name="Nordberg H.P."/>
            <person name="Cantor M.N."/>
            <person name="Hua S.X."/>
        </authorList>
    </citation>
    <scope>NUCLEOTIDE SEQUENCE [LARGE SCALE GENOMIC DNA]</scope>
    <source>
        <strain evidence="8 9">Foug A</strain>
    </source>
</reference>
<dbReference type="FunFam" id="1.25.40.90:FF:000006">
    <property type="entry name" value="Clathrin interactor 1"/>
    <property type="match status" value="1"/>
</dbReference>
<dbReference type="PROSITE" id="PS50942">
    <property type="entry name" value="ENTH"/>
    <property type="match status" value="1"/>
</dbReference>
<evidence type="ECO:0000313" key="8">
    <source>
        <dbReference type="EMBL" id="KIM51699.1"/>
    </source>
</evidence>
<evidence type="ECO:0000256" key="6">
    <source>
        <dbReference type="SAM" id="MobiDB-lite"/>
    </source>
</evidence>
<dbReference type="STRING" id="1036808.A0A0C3D5L7"/>
<dbReference type="PANTHER" id="PTHR12276:SF110">
    <property type="entry name" value="EPSIN-1-RELATED"/>
    <property type="match status" value="1"/>
</dbReference>
<feature type="region of interest" description="Disordered" evidence="6">
    <location>
        <begin position="480"/>
        <end position="515"/>
    </location>
</feature>
<evidence type="ECO:0000256" key="4">
    <source>
        <dbReference type="ARBA" id="ARBA00022553"/>
    </source>
</evidence>
<feature type="region of interest" description="Disordered" evidence="6">
    <location>
        <begin position="249"/>
        <end position="275"/>
    </location>
</feature>
<feature type="compositionally biased region" description="Low complexity" evidence="6">
    <location>
        <begin position="372"/>
        <end position="389"/>
    </location>
</feature>
<dbReference type="GO" id="GO:0005768">
    <property type="term" value="C:endosome"/>
    <property type="evidence" value="ECO:0007669"/>
    <property type="project" value="TreeGrafter"/>
</dbReference>
<feature type="compositionally biased region" description="Polar residues" evidence="6">
    <location>
        <begin position="249"/>
        <end position="259"/>
    </location>
</feature>
<dbReference type="FunCoup" id="A0A0C3D5L7">
    <property type="interactions" value="63"/>
</dbReference>
<feature type="compositionally biased region" description="Low complexity" evidence="6">
    <location>
        <begin position="405"/>
        <end position="433"/>
    </location>
</feature>
<name>A0A0C3D5L7_9AGAM</name>
<feature type="region of interest" description="Disordered" evidence="6">
    <location>
        <begin position="364"/>
        <end position="447"/>
    </location>
</feature>
<comment type="similarity">
    <text evidence="2">Belongs to the epsin family.</text>
</comment>
<feature type="compositionally biased region" description="Basic and acidic residues" evidence="6">
    <location>
        <begin position="145"/>
        <end position="159"/>
    </location>
</feature>
<dbReference type="AlphaFoldDB" id="A0A0C3D5L7"/>
<dbReference type="EMBL" id="KN822244">
    <property type="protein sequence ID" value="KIM51699.1"/>
    <property type="molecule type" value="Genomic_DNA"/>
</dbReference>
<dbReference type="SUPFAM" id="SSF48464">
    <property type="entry name" value="ENTH/VHS domain"/>
    <property type="match status" value="1"/>
</dbReference>
<evidence type="ECO:0000256" key="3">
    <source>
        <dbReference type="ARBA" id="ARBA00022490"/>
    </source>
</evidence>
<dbReference type="Proteomes" id="UP000053989">
    <property type="component" value="Unassembled WGS sequence"/>
</dbReference>
<feature type="compositionally biased region" description="Polar residues" evidence="6">
    <location>
        <begin position="504"/>
        <end position="515"/>
    </location>
</feature>
<gene>
    <name evidence="8" type="ORF">SCLCIDRAFT_1224260</name>
</gene>
<dbReference type="CDD" id="cd16991">
    <property type="entry name" value="ENTH_Ent1_Ent2"/>
    <property type="match status" value="1"/>
</dbReference>
<evidence type="ECO:0000259" key="7">
    <source>
        <dbReference type="PROSITE" id="PS50942"/>
    </source>
</evidence>
<keyword evidence="5" id="KW-0446">Lipid-binding</keyword>
<dbReference type="GO" id="GO:0006897">
    <property type="term" value="P:endocytosis"/>
    <property type="evidence" value="ECO:0007669"/>
    <property type="project" value="TreeGrafter"/>
</dbReference>
<feature type="region of interest" description="Disordered" evidence="6">
    <location>
        <begin position="145"/>
        <end position="195"/>
    </location>
</feature>
<dbReference type="PANTHER" id="PTHR12276">
    <property type="entry name" value="EPSIN/ENT-RELATED"/>
    <property type="match status" value="1"/>
</dbReference>
<keyword evidence="4" id="KW-0597">Phosphoprotein</keyword>
<sequence length="515" mass="57507">MSLQNFGKGALRIAKNYTKGYSDTQAKVRDATSNDPWGPSGTQMNELAQLSYNQNDFVEIMEMLDKRLNDKGKNWRHVFKSLTVLDYLLHAGSENVVLYFKDNLYIIKTLKEFQYIDEDGKDCGANVRQKAKDISNLLSDAGRLREERRSRAHMRDRMLRGTPGFEDEDENVSRRSSGGPPPRKNRNAEKDEDDLRRAIEASKRTHEEEQSRTAADRDLETAIRLSKEEEERRNKAVEDSNAAALFDDQAQSPASSSNPFPFLDPTPYATGLQPQPQLQPQFTIQPQFTMQPQFTSFNPYQQQAQQEAMQAEYMRQQQEWLRQQQELQAQQQQAMLQQQQQEEWMRQQQALQAQQMAQVQIAQPTGFGSNNPFAPSISPASVSPAPSGANGTSNGPVFNLQGTFASSNAPSYTSTPPPASTSSTPSRADTASTGIPSKGPTRTDQEHSHLATLLANRDDGQDTFGNVGMLRYGYTQAGRSAAQKVSGGGVNNPFAQANQQQPQSGHNNEQPFFSI</sequence>
<feature type="domain" description="ENTH" evidence="7">
    <location>
        <begin position="16"/>
        <end position="148"/>
    </location>
</feature>
<dbReference type="GO" id="GO:0030276">
    <property type="term" value="F:clathrin binding"/>
    <property type="evidence" value="ECO:0007669"/>
    <property type="project" value="TreeGrafter"/>
</dbReference>
<evidence type="ECO:0000256" key="2">
    <source>
        <dbReference type="ARBA" id="ARBA00010130"/>
    </source>
</evidence>
<proteinExistence type="inferred from homology"/>
<accession>A0A0C3D5L7</accession>
<comment type="subcellular location">
    <subcellularLocation>
        <location evidence="1">Cytoplasm</location>
    </subcellularLocation>
</comment>
<dbReference type="GO" id="GO:0005886">
    <property type="term" value="C:plasma membrane"/>
    <property type="evidence" value="ECO:0007669"/>
    <property type="project" value="TreeGrafter"/>
</dbReference>
<evidence type="ECO:0000256" key="5">
    <source>
        <dbReference type="ARBA" id="ARBA00023121"/>
    </source>
</evidence>
<dbReference type="Gene3D" id="1.25.40.90">
    <property type="match status" value="1"/>
</dbReference>
<dbReference type="SMART" id="SM00273">
    <property type="entry name" value="ENTH"/>
    <property type="match status" value="1"/>
</dbReference>
<dbReference type="HOGENOM" id="CLU_012678_0_0_1"/>
<dbReference type="InterPro" id="IPR003903">
    <property type="entry name" value="UIM_dom"/>
</dbReference>
<dbReference type="GO" id="GO:0030125">
    <property type="term" value="C:clathrin vesicle coat"/>
    <property type="evidence" value="ECO:0007669"/>
    <property type="project" value="TreeGrafter"/>
</dbReference>
<keyword evidence="3" id="KW-0963">Cytoplasm</keyword>
<dbReference type="OrthoDB" id="4033880at2759"/>
<feature type="compositionally biased region" description="Low complexity" evidence="6">
    <location>
        <begin position="491"/>
        <end position="503"/>
    </location>
</feature>
<dbReference type="PROSITE" id="PS50330">
    <property type="entry name" value="UIM"/>
    <property type="match status" value="1"/>
</dbReference>
<evidence type="ECO:0000313" key="9">
    <source>
        <dbReference type="Proteomes" id="UP000053989"/>
    </source>
</evidence>
<keyword evidence="9" id="KW-1185">Reference proteome</keyword>
<dbReference type="InParanoid" id="A0A0C3D5L7"/>